<protein>
    <recommendedName>
        <fullName evidence="7">Hflx-type G domain-containing protein</fullName>
    </recommendedName>
</protein>
<keyword evidence="5" id="KW-0460">Magnesium</keyword>
<keyword evidence="2" id="KW-0963">Cytoplasm</keyword>
<dbReference type="Pfam" id="PF16360">
    <property type="entry name" value="GTP-bdg_M"/>
    <property type="match status" value="1"/>
</dbReference>
<feature type="domain" description="Hflx-type G" evidence="7">
    <location>
        <begin position="200"/>
        <end position="383"/>
    </location>
</feature>
<evidence type="ECO:0000313" key="9">
    <source>
        <dbReference type="Proteomes" id="UP000004994"/>
    </source>
</evidence>
<name>A0A494G908_SOLLC</name>
<evidence type="ECO:0000256" key="2">
    <source>
        <dbReference type="ARBA" id="ARBA00022490"/>
    </source>
</evidence>
<dbReference type="PANTHER" id="PTHR10229:SF0">
    <property type="entry name" value="GTP-BINDING PROTEIN 6-RELATED"/>
    <property type="match status" value="1"/>
</dbReference>
<dbReference type="FunFam" id="3.40.50.300:FF:000955">
    <property type="entry name" value="GTPase HflX"/>
    <property type="match status" value="1"/>
</dbReference>
<evidence type="ECO:0000256" key="3">
    <source>
        <dbReference type="ARBA" id="ARBA00022723"/>
    </source>
</evidence>
<dbReference type="InterPro" id="IPR030394">
    <property type="entry name" value="G_HFLX_dom"/>
</dbReference>
<dbReference type="InterPro" id="IPR032578">
    <property type="entry name" value="DUF4919"/>
</dbReference>
<dbReference type="InterPro" id="IPR032305">
    <property type="entry name" value="GTP-bd_M"/>
</dbReference>
<dbReference type="NCBIfam" id="TIGR00231">
    <property type="entry name" value="small_GTP"/>
    <property type="match status" value="1"/>
</dbReference>
<dbReference type="Gene3D" id="6.10.250.2860">
    <property type="match status" value="1"/>
</dbReference>
<evidence type="ECO:0000256" key="4">
    <source>
        <dbReference type="ARBA" id="ARBA00022741"/>
    </source>
</evidence>
<dbReference type="HAMAP" id="MF_00900">
    <property type="entry name" value="GTPase_HflX"/>
    <property type="match status" value="1"/>
</dbReference>
<dbReference type="InParanoid" id="A0A494G908"/>
<dbReference type="CDD" id="cd01878">
    <property type="entry name" value="HflX"/>
    <property type="match status" value="1"/>
</dbReference>
<dbReference type="Gene3D" id="3.40.50.11060">
    <property type="entry name" value="GTPase HflX, N-terminal domain"/>
    <property type="match status" value="1"/>
</dbReference>
<reference evidence="8" key="1">
    <citation type="journal article" date="2012" name="Nature">
        <title>The tomato genome sequence provides insights into fleshy fruit evolution.</title>
        <authorList>
            <consortium name="Tomato Genome Consortium"/>
        </authorList>
    </citation>
    <scope>NUCLEOTIDE SEQUENCE [LARGE SCALE GENOMIC DNA]</scope>
    <source>
        <strain evidence="8">cv. Heinz 1706</strain>
    </source>
</reference>
<evidence type="ECO:0000256" key="1">
    <source>
        <dbReference type="ARBA" id="ARBA00004496"/>
    </source>
</evidence>
<dbReference type="GO" id="GO:0005525">
    <property type="term" value="F:GTP binding"/>
    <property type="evidence" value="ECO:0007669"/>
    <property type="project" value="UniProtKB-KW"/>
</dbReference>
<sequence>MLEKKEHNYEKAVLVGVVTQHQDEDKLQEYMDELEFLAYTAGATVDRRFTQKLTQPDSKTFIGSGKAQEIKEYVKENEIGTVIFDDELSPSQLKNLERELEVKILDRTNLILDIFAQRATTSYARTQVELAQYQYLLPRLTRMWTHLERQKGGIGMRGPGETEIETDRRIIRDRISLLKDKLKTIDKQMATQRNNRGKVVRVALVGYTNVGKSTLMNALSKSEVFAENKLFATLDTTVRKVVIGNLPFLLTDTVGFIRKLPTQLVESFKSTLDEVREADLLIHVVDISHESFEDHIDSVNQILMEINAHQKPMIMIFNKIDDFSYEKKDEDDLTPSTRKNISLEEWKNTWMAKSKHPTVFISALTKENFPEMKKMIYDEKTAVDLKTIGKNLKNSKSLYNYEKLIFKYKAYPKSLDTIESRHLYYGRNFRSDLVSTTDEDFKALAEAFKSGDFDDCIKKGKILYEKDPTNLDVLLILLRAYDSKKDGSNFMHHLSQFRTLTDAVRSSGDGKSENTAYLVNSVGDEYILLNILNLGQDYTRVSKPGKGGMFDIWRKDNNTVFIKVLYIDF</sequence>
<dbReference type="AlphaFoldDB" id="A0A494G908"/>
<proteinExistence type="inferred from homology"/>
<dbReference type="SUPFAM" id="SSF52540">
    <property type="entry name" value="P-loop containing nucleoside triphosphate hydrolases"/>
    <property type="match status" value="1"/>
</dbReference>
<comment type="subcellular location">
    <subcellularLocation>
        <location evidence="1">Cytoplasm</location>
    </subcellularLocation>
</comment>
<reference evidence="8" key="2">
    <citation type="submission" date="2019-04" db="UniProtKB">
        <authorList>
            <consortium name="EnsemblPlants"/>
        </authorList>
    </citation>
    <scope>IDENTIFICATION</scope>
    <source>
        <strain evidence="8">cv. Heinz 1706</strain>
    </source>
</reference>
<evidence type="ECO:0000259" key="7">
    <source>
        <dbReference type="PROSITE" id="PS51705"/>
    </source>
</evidence>
<accession>A0A494G908</accession>
<dbReference type="InterPro" id="IPR005225">
    <property type="entry name" value="Small_GTP-bd"/>
</dbReference>
<dbReference type="PROSITE" id="PS51705">
    <property type="entry name" value="G_HFLX"/>
    <property type="match status" value="1"/>
</dbReference>
<evidence type="ECO:0000256" key="6">
    <source>
        <dbReference type="ARBA" id="ARBA00023134"/>
    </source>
</evidence>
<dbReference type="Gene3D" id="3.40.50.300">
    <property type="entry name" value="P-loop containing nucleotide triphosphate hydrolases"/>
    <property type="match status" value="1"/>
</dbReference>
<dbReference type="PANTHER" id="PTHR10229">
    <property type="entry name" value="GTP-BINDING PROTEIN HFLX"/>
    <property type="match status" value="1"/>
</dbReference>
<dbReference type="PRINTS" id="PR00326">
    <property type="entry name" value="GTP1OBG"/>
</dbReference>
<dbReference type="Pfam" id="PF16266">
    <property type="entry name" value="DUF4919"/>
    <property type="match status" value="1"/>
</dbReference>
<dbReference type="Gramene" id="Solyc00g021520.1.1">
    <property type="protein sequence ID" value="Solyc00g021520.1.1"/>
    <property type="gene ID" value="Solyc00g021520.1"/>
</dbReference>
<keyword evidence="4" id="KW-0547">Nucleotide-binding</keyword>
<dbReference type="InterPro" id="IPR025121">
    <property type="entry name" value="GTPase_HflX_N"/>
</dbReference>
<dbReference type="Pfam" id="PF13167">
    <property type="entry name" value="GTP-bdg_N"/>
    <property type="match status" value="1"/>
</dbReference>
<dbReference type="GO" id="GO:0046872">
    <property type="term" value="F:metal ion binding"/>
    <property type="evidence" value="ECO:0007669"/>
    <property type="project" value="UniProtKB-KW"/>
</dbReference>
<dbReference type="EnsemblPlants" id="Solyc00g021520.1.1">
    <property type="protein sequence ID" value="Solyc00g021520.1.1"/>
    <property type="gene ID" value="Solyc00g021520.1"/>
</dbReference>
<dbReference type="GO" id="GO:0005737">
    <property type="term" value="C:cytoplasm"/>
    <property type="evidence" value="ECO:0000318"/>
    <property type="project" value="GO_Central"/>
</dbReference>
<evidence type="ECO:0000313" key="8">
    <source>
        <dbReference type="EnsemblPlants" id="Solyc00g021520.1.1"/>
    </source>
</evidence>
<dbReference type="Pfam" id="PF01926">
    <property type="entry name" value="MMR_HSR1"/>
    <property type="match status" value="1"/>
</dbReference>
<dbReference type="PaxDb" id="4081-Solyc00g021520.1.1"/>
<dbReference type="GO" id="GO:0043022">
    <property type="term" value="F:ribosome binding"/>
    <property type="evidence" value="ECO:0000318"/>
    <property type="project" value="GO_Central"/>
</dbReference>
<dbReference type="InterPro" id="IPR006073">
    <property type="entry name" value="GTP-bd"/>
</dbReference>
<keyword evidence="6" id="KW-0342">GTP-binding</keyword>
<evidence type="ECO:0000256" key="5">
    <source>
        <dbReference type="ARBA" id="ARBA00022842"/>
    </source>
</evidence>
<dbReference type="Proteomes" id="UP000004994">
    <property type="component" value="Unassembled WGS sequence"/>
</dbReference>
<dbReference type="InterPro" id="IPR042108">
    <property type="entry name" value="GTPase_HflX_N_sf"/>
</dbReference>
<dbReference type="InterPro" id="IPR027417">
    <property type="entry name" value="P-loop_NTPase"/>
</dbReference>
<dbReference type="InterPro" id="IPR016496">
    <property type="entry name" value="GTPase_HflX"/>
</dbReference>
<keyword evidence="3" id="KW-0479">Metal-binding</keyword>
<organism evidence="8">
    <name type="scientific">Solanum lycopersicum</name>
    <name type="common">Tomato</name>
    <name type="synonym">Lycopersicon esculentum</name>
    <dbReference type="NCBI Taxonomy" id="4081"/>
    <lineage>
        <taxon>Eukaryota</taxon>
        <taxon>Viridiplantae</taxon>
        <taxon>Streptophyta</taxon>
        <taxon>Embryophyta</taxon>
        <taxon>Tracheophyta</taxon>
        <taxon>Spermatophyta</taxon>
        <taxon>Magnoliopsida</taxon>
        <taxon>eudicotyledons</taxon>
        <taxon>Gunneridae</taxon>
        <taxon>Pentapetalae</taxon>
        <taxon>asterids</taxon>
        <taxon>lamiids</taxon>
        <taxon>Solanales</taxon>
        <taxon>Solanaceae</taxon>
        <taxon>Solanoideae</taxon>
        <taxon>Solaneae</taxon>
        <taxon>Solanum</taxon>
        <taxon>Solanum subgen. Lycopersicon</taxon>
    </lineage>
</organism>
<dbReference type="FunFam" id="3.40.50.11060:FF:000001">
    <property type="entry name" value="GTPase HflX"/>
    <property type="match status" value="1"/>
</dbReference>
<keyword evidence="9" id="KW-1185">Reference proteome</keyword>
<dbReference type="NCBIfam" id="TIGR03156">
    <property type="entry name" value="GTP_HflX"/>
    <property type="match status" value="1"/>
</dbReference>
<dbReference type="STRING" id="4081.A0A494G908"/>